<dbReference type="PROSITE" id="PS51257">
    <property type="entry name" value="PROKAR_LIPOPROTEIN"/>
    <property type="match status" value="1"/>
</dbReference>
<dbReference type="EMBL" id="JACCBK010000001">
    <property type="protein sequence ID" value="NYD87004.1"/>
    <property type="molecule type" value="Genomic_DNA"/>
</dbReference>
<proteinExistence type="predicted"/>
<evidence type="ECO:0000256" key="1">
    <source>
        <dbReference type="SAM" id="MobiDB-lite"/>
    </source>
</evidence>
<dbReference type="AlphaFoldDB" id="A0A7Y9JZN9"/>
<feature type="region of interest" description="Disordered" evidence="1">
    <location>
        <begin position="33"/>
        <end position="69"/>
    </location>
</feature>
<protein>
    <recommendedName>
        <fullName evidence="5">Lipoprotein</fullName>
    </recommendedName>
</protein>
<evidence type="ECO:0000256" key="2">
    <source>
        <dbReference type="SAM" id="SignalP"/>
    </source>
</evidence>
<evidence type="ECO:0000313" key="4">
    <source>
        <dbReference type="Proteomes" id="UP000577956"/>
    </source>
</evidence>
<organism evidence="3 4">
    <name type="scientific">Cellulomonas oligotrophica</name>
    <dbReference type="NCBI Taxonomy" id="931536"/>
    <lineage>
        <taxon>Bacteria</taxon>
        <taxon>Bacillati</taxon>
        <taxon>Actinomycetota</taxon>
        <taxon>Actinomycetes</taxon>
        <taxon>Micrococcales</taxon>
        <taxon>Cellulomonadaceae</taxon>
        <taxon>Cellulomonas</taxon>
    </lineage>
</organism>
<evidence type="ECO:0008006" key="5">
    <source>
        <dbReference type="Google" id="ProtNLM"/>
    </source>
</evidence>
<feature type="compositionally biased region" description="Low complexity" evidence="1">
    <location>
        <begin position="33"/>
        <end position="46"/>
    </location>
</feature>
<sequence>MGRRATTTAGAVVLALALAGCAGSAEPGAEASTAAASASAGPTDAGLPTDGGLPPNIAETTSPGAPDGVETEDVAVVAGQDPRTLQVVTVSSSSCPILPTDVQWDADGEVLAITLTGPDAYADAMCTADLAPTTSVVALPDDAPDAAGLTVEISGQTLVVE</sequence>
<name>A0A7Y9JZN9_9CELL</name>
<dbReference type="Proteomes" id="UP000577956">
    <property type="component" value="Unassembled WGS sequence"/>
</dbReference>
<gene>
    <name evidence="3" type="ORF">BKA21_002553</name>
</gene>
<keyword evidence="2" id="KW-0732">Signal</keyword>
<feature type="chain" id="PRO_5038400595" description="Lipoprotein" evidence="2">
    <location>
        <begin position="25"/>
        <end position="161"/>
    </location>
</feature>
<dbReference type="RefSeq" id="WP_140459481.1">
    <property type="nucleotide sequence ID" value="NZ_BAABFI010000008.1"/>
</dbReference>
<reference evidence="3 4" key="1">
    <citation type="submission" date="2020-07" db="EMBL/GenBank/DDBJ databases">
        <title>Sequencing the genomes of 1000 actinobacteria strains.</title>
        <authorList>
            <person name="Klenk H.-P."/>
        </authorList>
    </citation>
    <scope>NUCLEOTIDE SEQUENCE [LARGE SCALE GENOMIC DNA]</scope>
    <source>
        <strain evidence="3 4">DSM 24482</strain>
    </source>
</reference>
<accession>A0A7Y9JZN9</accession>
<feature type="signal peptide" evidence="2">
    <location>
        <begin position="1"/>
        <end position="24"/>
    </location>
</feature>
<comment type="caution">
    <text evidence="3">The sequence shown here is derived from an EMBL/GenBank/DDBJ whole genome shotgun (WGS) entry which is preliminary data.</text>
</comment>
<evidence type="ECO:0000313" key="3">
    <source>
        <dbReference type="EMBL" id="NYD87004.1"/>
    </source>
</evidence>